<feature type="region of interest" description="Disordered" evidence="1">
    <location>
        <begin position="63"/>
        <end position="83"/>
    </location>
</feature>
<proteinExistence type="predicted"/>
<protein>
    <submittedName>
        <fullName evidence="2">Uncharacterized protein</fullName>
    </submittedName>
</protein>
<comment type="caution">
    <text evidence="2">The sequence shown here is derived from an EMBL/GenBank/DDBJ whole genome shotgun (WGS) entry which is preliminary data.</text>
</comment>
<evidence type="ECO:0000313" key="3">
    <source>
        <dbReference type="Proteomes" id="UP000286746"/>
    </source>
</evidence>
<dbReference type="Proteomes" id="UP000286746">
    <property type="component" value="Unassembled WGS sequence"/>
</dbReference>
<dbReference type="AlphaFoldDB" id="A0A401VTU4"/>
<accession>A0A401VTU4</accession>
<evidence type="ECO:0000313" key="2">
    <source>
        <dbReference type="EMBL" id="GCD40514.1"/>
    </source>
</evidence>
<sequence>MKESLTHSEVAKMVSGLIEAGVIDGGMTLGKLVESQAGMLDDGPADPDLHVLCCNEYFLATQGIPQPTEDSDSVAESVRSDLA</sequence>
<organism evidence="2 3">
    <name type="scientific">Streptomyces paromomycinus</name>
    <name type="common">Streptomyces rimosus subsp. paromomycinus</name>
    <dbReference type="NCBI Taxonomy" id="92743"/>
    <lineage>
        <taxon>Bacteria</taxon>
        <taxon>Bacillati</taxon>
        <taxon>Actinomycetota</taxon>
        <taxon>Actinomycetes</taxon>
        <taxon>Kitasatosporales</taxon>
        <taxon>Streptomycetaceae</taxon>
        <taxon>Streptomyces</taxon>
    </lineage>
</organism>
<keyword evidence="3" id="KW-1185">Reference proteome</keyword>
<evidence type="ECO:0000256" key="1">
    <source>
        <dbReference type="SAM" id="MobiDB-lite"/>
    </source>
</evidence>
<dbReference type="RefSeq" id="WP_031009740.1">
    <property type="nucleotide sequence ID" value="NZ_BHZD01000001.1"/>
</dbReference>
<dbReference type="GeneID" id="95619342"/>
<gene>
    <name evidence="2" type="ORF">GKJPGBOP_00164</name>
</gene>
<dbReference type="EMBL" id="BHZD01000001">
    <property type="protein sequence ID" value="GCD40514.1"/>
    <property type="molecule type" value="Genomic_DNA"/>
</dbReference>
<reference evidence="2 3" key="1">
    <citation type="submission" date="2018-11" db="EMBL/GenBank/DDBJ databases">
        <title>Whole genome sequence of Streptomyces paromomycinus NBRC 15454(T).</title>
        <authorList>
            <person name="Komaki H."/>
            <person name="Tamura T."/>
        </authorList>
    </citation>
    <scope>NUCLEOTIDE SEQUENCE [LARGE SCALE GENOMIC DNA]</scope>
    <source>
        <strain evidence="2 3">NBRC 15454</strain>
    </source>
</reference>
<name>A0A401VTU4_STREY</name>